<keyword evidence="4" id="KW-0067">ATP-binding</keyword>
<dbReference type="GO" id="GO:0005524">
    <property type="term" value="F:ATP binding"/>
    <property type="evidence" value="ECO:0007669"/>
    <property type="project" value="UniProtKB-KW"/>
</dbReference>
<evidence type="ECO:0000259" key="5">
    <source>
        <dbReference type="PROSITE" id="PS50893"/>
    </source>
</evidence>
<dbReference type="PATRIC" id="fig|1330330.3.peg.1112"/>
<dbReference type="AlphaFoldDB" id="A0A0G2Z728"/>
<keyword evidence="3" id="KW-0547">Nucleotide-binding</keyword>
<organism evidence="6 7">
    <name type="scientific">Kosmotoga pacifica</name>
    <dbReference type="NCBI Taxonomy" id="1330330"/>
    <lineage>
        <taxon>Bacteria</taxon>
        <taxon>Thermotogati</taxon>
        <taxon>Thermotogota</taxon>
        <taxon>Thermotogae</taxon>
        <taxon>Kosmotogales</taxon>
        <taxon>Kosmotogaceae</taxon>
        <taxon>Kosmotoga</taxon>
    </lineage>
</organism>
<reference evidence="6 7" key="1">
    <citation type="submission" date="2015-04" db="EMBL/GenBank/DDBJ databases">
        <title>Complete Genome Sequence of Kosmotoga pacifica SLHLJ1.</title>
        <authorList>
            <person name="Jiang L.J."/>
            <person name="Shao Z.Z."/>
            <person name="Jebbar M."/>
        </authorList>
    </citation>
    <scope>NUCLEOTIDE SEQUENCE [LARGE SCALE GENOMIC DNA]</scope>
    <source>
        <strain evidence="6 7">SLHLJ1</strain>
    </source>
</reference>
<dbReference type="KEGG" id="kpf:IX53_05530"/>
<dbReference type="PANTHER" id="PTHR42711:SF5">
    <property type="entry name" value="ABC TRANSPORTER ATP-BINDING PROTEIN NATA"/>
    <property type="match status" value="1"/>
</dbReference>
<dbReference type="SUPFAM" id="SSF52540">
    <property type="entry name" value="P-loop containing nucleoside triphosphate hydrolases"/>
    <property type="match status" value="1"/>
</dbReference>
<dbReference type="InterPro" id="IPR027417">
    <property type="entry name" value="P-loop_NTPase"/>
</dbReference>
<evidence type="ECO:0000256" key="1">
    <source>
        <dbReference type="ARBA" id="ARBA00005417"/>
    </source>
</evidence>
<evidence type="ECO:0000256" key="3">
    <source>
        <dbReference type="ARBA" id="ARBA00022741"/>
    </source>
</evidence>
<keyword evidence="2" id="KW-0813">Transport</keyword>
<keyword evidence="7" id="KW-1185">Reference proteome</keyword>
<dbReference type="EMBL" id="CP011232">
    <property type="protein sequence ID" value="AKI97367.1"/>
    <property type="molecule type" value="Genomic_DNA"/>
</dbReference>
<dbReference type="InterPro" id="IPR017871">
    <property type="entry name" value="ABC_transporter-like_CS"/>
</dbReference>
<sequence length="301" mass="34592">MLKSLEGGDNVLVAEHLKKYYGKYRGIVDVSFAIKPGEIYGLIGPNGAGKTTTIRIILGLLQKDSGEVKIGNHRIPDDLNVVKPLIGYLPGEVNFYPDMRVKEFLKFNRNFYPEIDKSYEEELIEFLGIDTEKKFKELSQGNKKKVGILQSLVHKPSYIIMDEPTNGLDPLLQSKLYELLERERERGTVILFSSHVLSEVERLCQRVGVIKEGKLIKELSMEDIRKYTKKLVTVSGLSDLRTLSKYELLEQKGSNFVFSVNRTELKDFLNSLIKLEFDDLQIRNPSLEESFMEFYNQEVEK</sequence>
<dbReference type="InterPro" id="IPR050763">
    <property type="entry name" value="ABC_transporter_ATP-binding"/>
</dbReference>
<dbReference type="InterPro" id="IPR003593">
    <property type="entry name" value="AAA+_ATPase"/>
</dbReference>
<evidence type="ECO:0000313" key="6">
    <source>
        <dbReference type="EMBL" id="AKI97367.1"/>
    </source>
</evidence>
<evidence type="ECO:0000313" key="7">
    <source>
        <dbReference type="Proteomes" id="UP000035159"/>
    </source>
</evidence>
<dbReference type="PROSITE" id="PS00211">
    <property type="entry name" value="ABC_TRANSPORTER_1"/>
    <property type="match status" value="1"/>
</dbReference>
<dbReference type="Gene3D" id="3.40.50.300">
    <property type="entry name" value="P-loop containing nucleotide triphosphate hydrolases"/>
    <property type="match status" value="1"/>
</dbReference>
<evidence type="ECO:0000256" key="2">
    <source>
        <dbReference type="ARBA" id="ARBA00022448"/>
    </source>
</evidence>
<dbReference type="SMART" id="SM00382">
    <property type="entry name" value="AAA"/>
    <property type="match status" value="1"/>
</dbReference>
<name>A0A0G2Z728_9BACT</name>
<dbReference type="Proteomes" id="UP000035159">
    <property type="component" value="Chromosome"/>
</dbReference>
<dbReference type="InterPro" id="IPR003439">
    <property type="entry name" value="ABC_transporter-like_ATP-bd"/>
</dbReference>
<dbReference type="CDD" id="cd03230">
    <property type="entry name" value="ABC_DR_subfamily_A"/>
    <property type="match status" value="1"/>
</dbReference>
<gene>
    <name evidence="6" type="ORF">IX53_05530</name>
</gene>
<dbReference type="STRING" id="1330330.IX53_05530"/>
<dbReference type="Pfam" id="PF00005">
    <property type="entry name" value="ABC_tran"/>
    <property type="match status" value="1"/>
</dbReference>
<feature type="domain" description="ABC transporter" evidence="5">
    <location>
        <begin position="12"/>
        <end position="237"/>
    </location>
</feature>
<accession>A0A0G2Z728</accession>
<dbReference type="GO" id="GO:0016887">
    <property type="term" value="F:ATP hydrolysis activity"/>
    <property type="evidence" value="ECO:0007669"/>
    <property type="project" value="InterPro"/>
</dbReference>
<comment type="similarity">
    <text evidence="1">Belongs to the ABC transporter superfamily.</text>
</comment>
<evidence type="ECO:0000256" key="4">
    <source>
        <dbReference type="ARBA" id="ARBA00022840"/>
    </source>
</evidence>
<proteinExistence type="inferred from homology"/>
<dbReference type="PROSITE" id="PS50893">
    <property type="entry name" value="ABC_TRANSPORTER_2"/>
    <property type="match status" value="1"/>
</dbReference>
<dbReference type="PANTHER" id="PTHR42711">
    <property type="entry name" value="ABC TRANSPORTER ATP-BINDING PROTEIN"/>
    <property type="match status" value="1"/>
</dbReference>
<protein>
    <submittedName>
        <fullName evidence="6">ABC transporter</fullName>
    </submittedName>
</protein>